<name>A0A0A9AP36_ARUDO</name>
<proteinExistence type="predicted"/>
<reference evidence="1" key="2">
    <citation type="journal article" date="2015" name="Data Brief">
        <title>Shoot transcriptome of the giant reed, Arundo donax.</title>
        <authorList>
            <person name="Barrero R.A."/>
            <person name="Guerrero F.D."/>
            <person name="Moolhuijzen P."/>
            <person name="Goolsby J.A."/>
            <person name="Tidwell J."/>
            <person name="Bellgard S.E."/>
            <person name="Bellgard M.I."/>
        </authorList>
    </citation>
    <scope>NUCLEOTIDE SEQUENCE</scope>
    <source>
        <tissue evidence="1">Shoot tissue taken approximately 20 cm above the soil surface</tissue>
    </source>
</reference>
<sequence length="28" mass="2985">MSIQTPAVSPRLGNTRMILPAFASPWAA</sequence>
<organism evidence="1">
    <name type="scientific">Arundo donax</name>
    <name type="common">Giant reed</name>
    <name type="synonym">Donax arundinaceus</name>
    <dbReference type="NCBI Taxonomy" id="35708"/>
    <lineage>
        <taxon>Eukaryota</taxon>
        <taxon>Viridiplantae</taxon>
        <taxon>Streptophyta</taxon>
        <taxon>Embryophyta</taxon>
        <taxon>Tracheophyta</taxon>
        <taxon>Spermatophyta</taxon>
        <taxon>Magnoliopsida</taxon>
        <taxon>Liliopsida</taxon>
        <taxon>Poales</taxon>
        <taxon>Poaceae</taxon>
        <taxon>PACMAD clade</taxon>
        <taxon>Arundinoideae</taxon>
        <taxon>Arundineae</taxon>
        <taxon>Arundo</taxon>
    </lineage>
</organism>
<evidence type="ECO:0000313" key="1">
    <source>
        <dbReference type="EMBL" id="JAD48867.1"/>
    </source>
</evidence>
<dbReference type="EMBL" id="GBRH01249028">
    <property type="protein sequence ID" value="JAD48867.1"/>
    <property type="molecule type" value="Transcribed_RNA"/>
</dbReference>
<reference evidence="1" key="1">
    <citation type="submission" date="2014-09" db="EMBL/GenBank/DDBJ databases">
        <authorList>
            <person name="Magalhaes I.L.F."/>
            <person name="Oliveira U."/>
            <person name="Santos F.R."/>
            <person name="Vidigal T.H.D.A."/>
            <person name="Brescovit A.D."/>
            <person name="Santos A.J."/>
        </authorList>
    </citation>
    <scope>NUCLEOTIDE SEQUENCE</scope>
    <source>
        <tissue evidence="1">Shoot tissue taken approximately 20 cm above the soil surface</tissue>
    </source>
</reference>
<dbReference type="AlphaFoldDB" id="A0A0A9AP36"/>
<protein>
    <submittedName>
        <fullName evidence="1">Uncharacterized protein</fullName>
    </submittedName>
</protein>
<accession>A0A0A9AP36</accession>